<dbReference type="AlphaFoldDB" id="A0A6C0BKM0"/>
<organism evidence="1">
    <name type="scientific">viral metagenome</name>
    <dbReference type="NCBI Taxonomy" id="1070528"/>
    <lineage>
        <taxon>unclassified sequences</taxon>
        <taxon>metagenomes</taxon>
        <taxon>organismal metagenomes</taxon>
    </lineage>
</organism>
<sequence>MSLTRKIKRLFKLDKGESYERLVNVEVSHPEKYKAAGSVFTDGKIILAGYQPRKKKPFISGIGGKKEEGETYMYTALRETVEELFEYESIPRILIEELKTIVPEKVLQNGSYIIVVYNFEDLGMMLKIIGKHKLRSPLYDTFPKNLIELIFNRRVIYDVNNVFYKPEISHLSLLPLIEHSRSNPFVDGDFIEDMPILMKSHWR</sequence>
<dbReference type="SUPFAM" id="SSF55811">
    <property type="entry name" value="Nudix"/>
    <property type="match status" value="1"/>
</dbReference>
<reference evidence="1" key="1">
    <citation type="journal article" date="2020" name="Nature">
        <title>Giant virus diversity and host interactions through global metagenomics.</title>
        <authorList>
            <person name="Schulz F."/>
            <person name="Roux S."/>
            <person name="Paez-Espino D."/>
            <person name="Jungbluth S."/>
            <person name="Walsh D.A."/>
            <person name="Denef V.J."/>
            <person name="McMahon K.D."/>
            <person name="Konstantinidis K.T."/>
            <person name="Eloe-Fadrosh E.A."/>
            <person name="Kyrpides N.C."/>
            <person name="Woyke T."/>
        </authorList>
    </citation>
    <scope>NUCLEOTIDE SEQUENCE</scope>
    <source>
        <strain evidence="1">GVMAG-M-3300013285-6</strain>
    </source>
</reference>
<accession>A0A6C0BKM0</accession>
<dbReference type="Gene3D" id="3.90.79.10">
    <property type="entry name" value="Nucleoside Triphosphate Pyrophosphohydrolase"/>
    <property type="match status" value="1"/>
</dbReference>
<dbReference type="EMBL" id="MN739168">
    <property type="protein sequence ID" value="QHS92109.1"/>
    <property type="molecule type" value="Genomic_DNA"/>
</dbReference>
<name>A0A6C0BKM0_9ZZZZ</name>
<dbReference type="InterPro" id="IPR015797">
    <property type="entry name" value="NUDIX_hydrolase-like_dom_sf"/>
</dbReference>
<evidence type="ECO:0000313" key="1">
    <source>
        <dbReference type="EMBL" id="QHS92109.1"/>
    </source>
</evidence>
<evidence type="ECO:0008006" key="2">
    <source>
        <dbReference type="Google" id="ProtNLM"/>
    </source>
</evidence>
<protein>
    <recommendedName>
        <fullName evidence="2">Nudix hydrolase domain-containing protein</fullName>
    </recommendedName>
</protein>
<proteinExistence type="predicted"/>